<proteinExistence type="predicted"/>
<evidence type="ECO:0000313" key="2">
    <source>
        <dbReference type="Proteomes" id="UP000183832"/>
    </source>
</evidence>
<reference evidence="1 2" key="1">
    <citation type="submission" date="2015-04" db="EMBL/GenBank/DDBJ databases">
        <authorList>
            <person name="Syromyatnikov M.Y."/>
            <person name="Popov V.N."/>
        </authorList>
    </citation>
    <scope>NUCLEOTIDE SEQUENCE [LARGE SCALE GENOMIC DNA]</scope>
</reference>
<dbReference type="AlphaFoldDB" id="A0A1J1I1T0"/>
<protein>
    <submittedName>
        <fullName evidence="1">CLUMA_CG007760, isoform A</fullName>
    </submittedName>
</protein>
<accession>A0A1J1I1T0</accession>
<organism evidence="1 2">
    <name type="scientific">Clunio marinus</name>
    <dbReference type="NCBI Taxonomy" id="568069"/>
    <lineage>
        <taxon>Eukaryota</taxon>
        <taxon>Metazoa</taxon>
        <taxon>Ecdysozoa</taxon>
        <taxon>Arthropoda</taxon>
        <taxon>Hexapoda</taxon>
        <taxon>Insecta</taxon>
        <taxon>Pterygota</taxon>
        <taxon>Neoptera</taxon>
        <taxon>Endopterygota</taxon>
        <taxon>Diptera</taxon>
        <taxon>Nematocera</taxon>
        <taxon>Chironomoidea</taxon>
        <taxon>Chironomidae</taxon>
        <taxon>Clunio</taxon>
    </lineage>
</organism>
<sequence>MNEQVDSSMIFKLLFNTEVKWKDTKSYIECQPLRHQKSNTFQRHEIKKFLRTTLRLLEKLLQRECGSFE</sequence>
<keyword evidence="2" id="KW-1185">Reference proteome</keyword>
<evidence type="ECO:0000313" key="1">
    <source>
        <dbReference type="EMBL" id="CRK94245.1"/>
    </source>
</evidence>
<dbReference type="EMBL" id="CVRI01000038">
    <property type="protein sequence ID" value="CRK94245.1"/>
    <property type="molecule type" value="Genomic_DNA"/>
</dbReference>
<name>A0A1J1I1T0_9DIPT</name>
<gene>
    <name evidence="1" type="ORF">CLUMA_CG007760</name>
</gene>
<dbReference type="Proteomes" id="UP000183832">
    <property type="component" value="Unassembled WGS sequence"/>
</dbReference>